<proteinExistence type="predicted"/>
<feature type="domain" description="Myb/SANT-like DNA-binding" evidence="2">
    <location>
        <begin position="12"/>
        <end position="97"/>
    </location>
</feature>
<dbReference type="Pfam" id="PF13837">
    <property type="entry name" value="Myb_DNA-bind_4"/>
    <property type="match status" value="1"/>
</dbReference>
<protein>
    <recommendedName>
        <fullName evidence="2">Myb/SANT-like DNA-binding domain-containing protein</fullName>
    </recommendedName>
</protein>
<evidence type="ECO:0000256" key="1">
    <source>
        <dbReference type="SAM" id="Coils"/>
    </source>
</evidence>
<dbReference type="GeneID" id="108074176"/>
<sequence>MSGAKHQRLRYYTSLEEAMLVRVWRAHMHDIASYTDNLPIFREIADGLQKHGIRLNKQEVRRRINSYRNKYLNERSRVESNPEYKSEWRLYSLVHSLFQPTYPSADINEAHKVLEAAATRARTELPALPPMIVSTTIQPQFKRDPDGCAFLDVMPGIPPTVVKTETYNGPYSMVKTETKPTEAELSNAATLYALPRTSEDILRRAPLAPANYQLPDLPLTAKVNGLPDADRLLKRKRGRRSILPRNGQITMAQVEQLRKENQMLQEQNDAYLLELEQKEKQFVALEEAFQAYKKHQESMLAQIMHLGVKNEPYPDH</sequence>
<name>A0A6P4ID09_DROKI</name>
<reference evidence="4" key="2">
    <citation type="submission" date="2025-08" db="UniProtKB">
        <authorList>
            <consortium name="RefSeq"/>
        </authorList>
    </citation>
    <scope>IDENTIFICATION</scope>
    <source>
        <strain evidence="4">14028-0561.14</strain>
        <tissue evidence="4">Whole fly</tissue>
    </source>
</reference>
<keyword evidence="3" id="KW-1185">Reference proteome</keyword>
<reference evidence="3" key="1">
    <citation type="submission" date="2025-05" db="UniProtKB">
        <authorList>
            <consortium name="RefSeq"/>
        </authorList>
    </citation>
    <scope>NUCLEOTIDE SEQUENCE [LARGE SCALE GENOMIC DNA]</scope>
    <source>
        <strain evidence="3">14028-0561.14</strain>
    </source>
</reference>
<gene>
    <name evidence="4" type="primary">LOC108074176</name>
</gene>
<dbReference type="PANTHER" id="PTHR22666:SF3">
    <property type="entry name" value="MYB_SANT-LIKE DNA-BINDING DOMAIN-CONTAINING PROTEIN 1"/>
    <property type="match status" value="1"/>
</dbReference>
<evidence type="ECO:0000313" key="3">
    <source>
        <dbReference type="Proteomes" id="UP001652661"/>
    </source>
</evidence>
<evidence type="ECO:0000259" key="2">
    <source>
        <dbReference type="Pfam" id="PF13837"/>
    </source>
</evidence>
<organism evidence="3 4">
    <name type="scientific">Drosophila kikkawai</name>
    <name type="common">Fruit fly</name>
    <dbReference type="NCBI Taxonomy" id="30033"/>
    <lineage>
        <taxon>Eukaryota</taxon>
        <taxon>Metazoa</taxon>
        <taxon>Ecdysozoa</taxon>
        <taxon>Arthropoda</taxon>
        <taxon>Hexapoda</taxon>
        <taxon>Insecta</taxon>
        <taxon>Pterygota</taxon>
        <taxon>Neoptera</taxon>
        <taxon>Endopterygota</taxon>
        <taxon>Diptera</taxon>
        <taxon>Brachycera</taxon>
        <taxon>Muscomorpha</taxon>
        <taxon>Ephydroidea</taxon>
        <taxon>Drosophilidae</taxon>
        <taxon>Drosophila</taxon>
        <taxon>Sophophora</taxon>
    </lineage>
</organism>
<dbReference type="GO" id="GO:0045893">
    <property type="term" value="P:positive regulation of DNA-templated transcription"/>
    <property type="evidence" value="ECO:0007669"/>
    <property type="project" value="TreeGrafter"/>
</dbReference>
<dbReference type="AlphaFoldDB" id="A0A6P4ID09"/>
<keyword evidence="1" id="KW-0175">Coiled coil</keyword>
<dbReference type="Proteomes" id="UP001652661">
    <property type="component" value="Chromosome 2L"/>
</dbReference>
<feature type="coiled-coil region" evidence="1">
    <location>
        <begin position="247"/>
        <end position="295"/>
    </location>
</feature>
<dbReference type="OMA" id="YYTSYEE"/>
<dbReference type="InterPro" id="IPR026095">
    <property type="entry name" value="Myb/SANT-like_DNA-bd_dom_prot"/>
</dbReference>
<accession>A0A6P4ID09</accession>
<dbReference type="GO" id="GO:0016604">
    <property type="term" value="C:nuclear body"/>
    <property type="evidence" value="ECO:0007669"/>
    <property type="project" value="TreeGrafter"/>
</dbReference>
<dbReference type="PANTHER" id="PTHR22666">
    <property type="entry name" value="MYB_SANT-LIKE DNA-BINDING DOMAIN-CONTAINING PROTEIN 1"/>
    <property type="match status" value="1"/>
</dbReference>
<dbReference type="RefSeq" id="XP_017021604.1">
    <property type="nucleotide sequence ID" value="XM_017166115.2"/>
</dbReference>
<dbReference type="OrthoDB" id="7919885at2759"/>
<dbReference type="InterPro" id="IPR044822">
    <property type="entry name" value="Myb_DNA-bind_4"/>
</dbReference>
<evidence type="ECO:0000313" key="4">
    <source>
        <dbReference type="RefSeq" id="XP_017021604.1"/>
    </source>
</evidence>